<dbReference type="VEuPathDB" id="TriTrypDB:TvY486_0039410"/>
<evidence type="ECO:0000256" key="1">
    <source>
        <dbReference type="SAM" id="MobiDB-lite"/>
    </source>
</evidence>
<dbReference type="InterPro" id="IPR029058">
    <property type="entry name" value="AB_hydrolase_fold"/>
</dbReference>
<keyword evidence="2" id="KW-0808">Transferase</keyword>
<dbReference type="EMBL" id="CAEX01006857">
    <property type="protein sequence ID" value="CCD21040.1"/>
    <property type="molecule type" value="Genomic_DNA"/>
</dbReference>
<organism evidence="2 3">
    <name type="scientific">Trypanosoma vivax (strain Y486)</name>
    <dbReference type="NCBI Taxonomy" id="1055687"/>
    <lineage>
        <taxon>Eukaryota</taxon>
        <taxon>Discoba</taxon>
        <taxon>Euglenozoa</taxon>
        <taxon>Kinetoplastea</taxon>
        <taxon>Metakinetoplastina</taxon>
        <taxon>Trypanosomatida</taxon>
        <taxon>Trypanosomatidae</taxon>
        <taxon>Trypanosoma</taxon>
        <taxon>Duttonella</taxon>
    </lineage>
</organism>
<dbReference type="GO" id="GO:0008374">
    <property type="term" value="F:O-acyltransferase activity"/>
    <property type="evidence" value="ECO:0007669"/>
    <property type="project" value="InterPro"/>
</dbReference>
<sequence>MRNGVEVKGGWLRRRGRGREDEMTRDGSRRENADNNINRSDSVSEGIAGRCVSCTGERFTLCVLLLKRPWELLIANLFIRRRVMLVMLVVAILLGCSNQWVDVSSLKASFLVAETDRPGLTFLQNYTIKRRHPVMIVPGFISTALEVWQDDIPCMRYQPRGFNFRERVFGPRLLFLLATDPTCFMQLISLDKKTGHDPEGVKLRSDMGFGAADFFVLGYWVWAKIFINLADIGYDPQSMGILGYDWRLAPHEIHRRDGYYDHLRNYLLYLYHRNNERVVLISHSYGSIIVADFLYWMEKQEPGWMNKYVAHWINVAGTMMGVAKTVSALLSGDAKDTLTLPGPARQLLETYLSRDLRTETFRTWSCQVAMFPRDCNGVFQDIITLQNGTRLPPAKTLQFIAQRLRESGHTALEREAQRVLNDTKILPSLPWAPNSTVFCLYGVGHDTEVGYVLGSDEEVNNTYDEEGRVTNGVIIGDGDGTVPLMSLAYMCRGQEGWKKNVGRVVTREHKNNLMPSMNLRGGPTSGQHVDILGNYELIETVLKIVTGNAEGGKLGDRIYSDVDKHLATAGPCRDPASNETRR</sequence>
<dbReference type="GO" id="GO:0006629">
    <property type="term" value="P:lipid metabolic process"/>
    <property type="evidence" value="ECO:0007669"/>
    <property type="project" value="InterPro"/>
</dbReference>
<dbReference type="Gene3D" id="3.40.50.1820">
    <property type="entry name" value="alpha/beta hydrolase"/>
    <property type="match status" value="1"/>
</dbReference>
<dbReference type="OMA" id="FYFLKWV"/>
<proteinExistence type="predicted"/>
<feature type="compositionally biased region" description="Basic and acidic residues" evidence="1">
    <location>
        <begin position="18"/>
        <end position="33"/>
    </location>
</feature>
<protein>
    <submittedName>
        <fullName evidence="2">Phospholipid:diacylglycerol acyltransferase-like protein, putative</fullName>
    </submittedName>
</protein>
<dbReference type="Proteomes" id="UP000009027">
    <property type="component" value="Unassembled WGS sequence"/>
</dbReference>
<reference evidence="2 3" key="1">
    <citation type="journal article" date="2012" name="Proc. Natl. Acad. Sci. U.S.A.">
        <title>Antigenic diversity is generated by distinct evolutionary mechanisms in African trypanosome species.</title>
        <authorList>
            <person name="Jackson A.P."/>
            <person name="Berry A."/>
            <person name="Aslett M."/>
            <person name="Allison H.C."/>
            <person name="Burton P."/>
            <person name="Vavrova-Anderson J."/>
            <person name="Brown R."/>
            <person name="Browne H."/>
            <person name="Corton N."/>
            <person name="Hauser H."/>
            <person name="Gamble J."/>
            <person name="Gilderthorp R."/>
            <person name="Marcello L."/>
            <person name="McQuillan J."/>
            <person name="Otto T.D."/>
            <person name="Quail M.A."/>
            <person name="Sanders M.J."/>
            <person name="van Tonder A."/>
            <person name="Ginger M.L."/>
            <person name="Field M.C."/>
            <person name="Barry J.D."/>
            <person name="Hertz-Fowler C."/>
            <person name="Berriman M."/>
        </authorList>
    </citation>
    <scope>NUCLEOTIDE SEQUENCE</scope>
    <source>
        <strain evidence="2 3">Y486</strain>
    </source>
</reference>
<keyword evidence="3" id="KW-1185">Reference proteome</keyword>
<name>F9WTZ4_TRYVY</name>
<keyword evidence="2" id="KW-0012">Acyltransferase</keyword>
<dbReference type="AlphaFoldDB" id="F9WTZ4"/>
<feature type="region of interest" description="Disordered" evidence="1">
    <location>
        <begin position="16"/>
        <end position="38"/>
    </location>
</feature>
<gene>
    <name evidence="2" type="ORF">TvY486_0039410</name>
</gene>
<dbReference type="PANTHER" id="PTHR11440">
    <property type="entry name" value="LECITHIN-CHOLESTEROL ACYLTRANSFERASE-RELATED"/>
    <property type="match status" value="1"/>
</dbReference>
<evidence type="ECO:0000313" key="3">
    <source>
        <dbReference type="Proteomes" id="UP000009027"/>
    </source>
</evidence>
<dbReference type="InterPro" id="IPR003386">
    <property type="entry name" value="LACT/PDAT_acylTrfase"/>
</dbReference>
<dbReference type="SUPFAM" id="SSF53474">
    <property type="entry name" value="alpha/beta-Hydrolases"/>
    <property type="match status" value="1"/>
</dbReference>
<evidence type="ECO:0000313" key="2">
    <source>
        <dbReference type="EMBL" id="CCD21040.1"/>
    </source>
</evidence>
<dbReference type="Pfam" id="PF02450">
    <property type="entry name" value="LCAT"/>
    <property type="match status" value="2"/>
</dbReference>
<accession>F9WTZ4</accession>